<dbReference type="Proteomes" id="UP000621500">
    <property type="component" value="Unassembled WGS sequence"/>
</dbReference>
<accession>A0ABQ4ERV4</accession>
<feature type="region of interest" description="Disordered" evidence="1">
    <location>
        <begin position="60"/>
        <end position="82"/>
    </location>
</feature>
<keyword evidence="3" id="KW-1185">Reference proteome</keyword>
<protein>
    <recommendedName>
        <fullName evidence="4">Bacterial transcriptional activator domain-containing protein</fullName>
    </recommendedName>
</protein>
<evidence type="ECO:0000256" key="1">
    <source>
        <dbReference type="SAM" id="MobiDB-lite"/>
    </source>
</evidence>
<proteinExistence type="predicted"/>
<organism evidence="2 3">
    <name type="scientific">Plantactinospora mayteni</name>
    <dbReference type="NCBI Taxonomy" id="566021"/>
    <lineage>
        <taxon>Bacteria</taxon>
        <taxon>Bacillati</taxon>
        <taxon>Actinomycetota</taxon>
        <taxon>Actinomycetes</taxon>
        <taxon>Micromonosporales</taxon>
        <taxon>Micromonosporaceae</taxon>
        <taxon>Plantactinospora</taxon>
    </lineage>
</organism>
<name>A0ABQ4ERV4_9ACTN</name>
<gene>
    <name evidence="2" type="ORF">Pma05_39660</name>
</gene>
<evidence type="ECO:0000313" key="3">
    <source>
        <dbReference type="Proteomes" id="UP000621500"/>
    </source>
</evidence>
<comment type="caution">
    <text evidence="2">The sequence shown here is derived from an EMBL/GenBank/DDBJ whole genome shotgun (WGS) entry which is preliminary data.</text>
</comment>
<dbReference type="EMBL" id="BONX01000026">
    <property type="protein sequence ID" value="GIG97393.1"/>
    <property type="molecule type" value="Genomic_DNA"/>
</dbReference>
<evidence type="ECO:0000313" key="2">
    <source>
        <dbReference type="EMBL" id="GIG97393.1"/>
    </source>
</evidence>
<reference evidence="2 3" key="1">
    <citation type="submission" date="2021-01" db="EMBL/GenBank/DDBJ databases">
        <title>Whole genome shotgun sequence of Plantactinospora mayteni NBRC 109088.</title>
        <authorList>
            <person name="Komaki H."/>
            <person name="Tamura T."/>
        </authorList>
    </citation>
    <scope>NUCLEOTIDE SEQUENCE [LARGE SCALE GENOMIC DNA]</scope>
    <source>
        <strain evidence="2 3">NBRC 109088</strain>
    </source>
</reference>
<dbReference type="RefSeq" id="WP_203858889.1">
    <property type="nucleotide sequence ID" value="NZ_BAAAZQ010000011.1"/>
</dbReference>
<sequence>MRRVPRRLDEALATFERSVALAPDVDSIGNIFQLLEVHGVPEPFVDFYTRLRTAIGDPGFTRTASADVPVPDPDPVLSPTLS</sequence>
<evidence type="ECO:0008006" key="4">
    <source>
        <dbReference type="Google" id="ProtNLM"/>
    </source>
</evidence>